<dbReference type="PANTHER" id="PTHR45339:SF1">
    <property type="entry name" value="HYBRID SIGNAL TRANSDUCTION HISTIDINE KINASE J"/>
    <property type="match status" value="1"/>
</dbReference>
<evidence type="ECO:0000259" key="10">
    <source>
        <dbReference type="PROSITE" id="PS50122"/>
    </source>
</evidence>
<dbReference type="PANTHER" id="PTHR45339">
    <property type="entry name" value="HYBRID SIGNAL TRANSDUCTION HISTIDINE KINASE J"/>
    <property type="match status" value="1"/>
</dbReference>
<feature type="domain" description="CheR-type methyltransferase" evidence="11">
    <location>
        <begin position="222"/>
        <end position="483"/>
    </location>
</feature>
<dbReference type="PROSITE" id="PS50110">
    <property type="entry name" value="RESPONSE_REGULATORY"/>
    <property type="match status" value="1"/>
</dbReference>
<keyword evidence="2" id="KW-0902">Two-component regulatory system</keyword>
<dbReference type="Proteomes" id="UP000723714">
    <property type="component" value="Unassembled WGS sequence"/>
</dbReference>
<dbReference type="PROSITE" id="PS50109">
    <property type="entry name" value="HIS_KIN"/>
    <property type="match status" value="1"/>
</dbReference>
<name>A0ABS6D5X4_9FIRM</name>
<dbReference type="InterPro" id="IPR000673">
    <property type="entry name" value="Sig_transdc_resp-reg_Me-estase"/>
</dbReference>
<keyword evidence="5" id="KW-0175">Coiled coil</keyword>
<feature type="modified residue" description="4-aspartylphosphate" evidence="4">
    <location>
        <position position="1551"/>
    </location>
</feature>
<dbReference type="Pfam" id="PF00512">
    <property type="entry name" value="HisKA"/>
    <property type="match status" value="1"/>
</dbReference>
<dbReference type="InterPro" id="IPR003661">
    <property type="entry name" value="HisK_dim/P_dom"/>
</dbReference>
<dbReference type="SMART" id="SM00086">
    <property type="entry name" value="PAC"/>
    <property type="match status" value="3"/>
</dbReference>
<feature type="active site" evidence="3">
    <location>
        <position position="147"/>
    </location>
</feature>
<keyword evidence="3" id="KW-0378">Hydrolase</keyword>
<feature type="active site" evidence="3">
    <location>
        <position position="55"/>
    </location>
</feature>
<dbReference type="NCBIfam" id="TIGR00229">
    <property type="entry name" value="sensory_box"/>
    <property type="match status" value="2"/>
</dbReference>
<evidence type="ECO:0000259" key="9">
    <source>
        <dbReference type="PROSITE" id="PS50113"/>
    </source>
</evidence>
<dbReference type="SMART" id="SM00388">
    <property type="entry name" value="HisKA"/>
    <property type="match status" value="1"/>
</dbReference>
<dbReference type="InterPro" id="IPR022642">
    <property type="entry name" value="CheR_C"/>
</dbReference>
<feature type="domain" description="PAC" evidence="9">
    <location>
        <begin position="919"/>
        <end position="969"/>
    </location>
</feature>
<feature type="domain" description="Response regulatory" evidence="7">
    <location>
        <begin position="1499"/>
        <end position="1620"/>
    </location>
</feature>
<dbReference type="Pfam" id="PF13596">
    <property type="entry name" value="PAS_10"/>
    <property type="match status" value="1"/>
</dbReference>
<dbReference type="PROSITE" id="PS50122">
    <property type="entry name" value="CHEB"/>
    <property type="match status" value="1"/>
</dbReference>
<accession>A0ABS6D5X4</accession>
<evidence type="ECO:0000256" key="1">
    <source>
        <dbReference type="ARBA" id="ARBA00022553"/>
    </source>
</evidence>
<evidence type="ECO:0000256" key="4">
    <source>
        <dbReference type="PROSITE-ProRule" id="PRU00169"/>
    </source>
</evidence>
<dbReference type="CDD" id="cd00130">
    <property type="entry name" value="PAS"/>
    <property type="match status" value="2"/>
</dbReference>
<dbReference type="Pfam" id="PF03705">
    <property type="entry name" value="CheR_N"/>
    <property type="match status" value="1"/>
</dbReference>
<evidence type="ECO:0000259" key="8">
    <source>
        <dbReference type="PROSITE" id="PS50112"/>
    </source>
</evidence>
<keyword evidence="1 4" id="KW-0597">Phosphoprotein</keyword>
<dbReference type="InterPro" id="IPR013655">
    <property type="entry name" value="PAS_fold_3"/>
</dbReference>
<keyword evidence="3" id="KW-0145">Chemotaxis</keyword>
<dbReference type="CDD" id="cd16922">
    <property type="entry name" value="HATPase_EvgS-ArcB-TorS-like"/>
    <property type="match status" value="1"/>
</dbReference>
<evidence type="ECO:0000259" key="6">
    <source>
        <dbReference type="PROSITE" id="PS50109"/>
    </source>
</evidence>
<dbReference type="RefSeq" id="WP_216242050.1">
    <property type="nucleotide sequence ID" value="NZ_JABACJ020000011.1"/>
</dbReference>
<evidence type="ECO:0000256" key="2">
    <source>
        <dbReference type="ARBA" id="ARBA00023012"/>
    </source>
</evidence>
<dbReference type="SMART" id="SM00091">
    <property type="entry name" value="PAS"/>
    <property type="match status" value="4"/>
</dbReference>
<dbReference type="Pfam" id="PF08447">
    <property type="entry name" value="PAS_3"/>
    <property type="match status" value="2"/>
</dbReference>
<feature type="domain" description="CheB-type methylesterase" evidence="10">
    <location>
        <begin position="13"/>
        <end position="205"/>
    </location>
</feature>
<organism evidence="12 13">
    <name type="scientific">Faecalicatena faecalis</name>
    <dbReference type="NCBI Taxonomy" id="2726362"/>
    <lineage>
        <taxon>Bacteria</taxon>
        <taxon>Bacillati</taxon>
        <taxon>Bacillota</taxon>
        <taxon>Clostridia</taxon>
        <taxon>Lachnospirales</taxon>
        <taxon>Lachnospiraceae</taxon>
        <taxon>Faecalicatena</taxon>
    </lineage>
</organism>
<dbReference type="InterPro" id="IPR003594">
    <property type="entry name" value="HATPase_dom"/>
</dbReference>
<reference evidence="12 13" key="1">
    <citation type="submission" date="2021-06" db="EMBL/GenBank/DDBJ databases">
        <title>Faecalicatena sp. nov. isolated from porcine feces.</title>
        <authorList>
            <person name="Oh B.S."/>
            <person name="Lee J.H."/>
        </authorList>
    </citation>
    <scope>NUCLEOTIDE SEQUENCE [LARGE SCALE GENOMIC DNA]</scope>
    <source>
        <strain evidence="12 13">AGMB00832</strain>
    </source>
</reference>
<dbReference type="InterPro" id="IPR000014">
    <property type="entry name" value="PAS"/>
</dbReference>
<dbReference type="PROSITE" id="PS50113">
    <property type="entry name" value="PAC"/>
    <property type="match status" value="1"/>
</dbReference>
<feature type="domain" description="Histidine kinase" evidence="6">
    <location>
        <begin position="1252"/>
        <end position="1474"/>
    </location>
</feature>
<feature type="domain" description="PAS" evidence="8">
    <location>
        <begin position="841"/>
        <end position="916"/>
    </location>
</feature>
<dbReference type="InterPro" id="IPR001789">
    <property type="entry name" value="Sig_transdc_resp-reg_receiver"/>
</dbReference>
<dbReference type="SMART" id="SM00387">
    <property type="entry name" value="HATPase_c"/>
    <property type="match status" value="1"/>
</dbReference>
<proteinExistence type="predicted"/>
<comment type="caution">
    <text evidence="12">The sequence shown here is derived from an EMBL/GenBank/DDBJ whole genome shotgun (WGS) entry which is preliminary data.</text>
</comment>
<dbReference type="InterPro" id="IPR022641">
    <property type="entry name" value="CheR_N"/>
</dbReference>
<dbReference type="Pfam" id="PF02518">
    <property type="entry name" value="HATPase_c"/>
    <property type="match status" value="1"/>
</dbReference>
<dbReference type="CDD" id="cd00082">
    <property type="entry name" value="HisKA"/>
    <property type="match status" value="1"/>
</dbReference>
<evidence type="ECO:0000313" key="13">
    <source>
        <dbReference type="Proteomes" id="UP000723714"/>
    </source>
</evidence>
<gene>
    <name evidence="12" type="ORF">HGO97_012290</name>
</gene>
<dbReference type="InterPro" id="IPR005467">
    <property type="entry name" value="His_kinase_dom"/>
</dbReference>
<dbReference type="EMBL" id="JABACJ020000011">
    <property type="protein sequence ID" value="MBU3876582.1"/>
    <property type="molecule type" value="Genomic_DNA"/>
</dbReference>
<dbReference type="InterPro" id="IPR000780">
    <property type="entry name" value="CheR_MeTrfase"/>
</dbReference>
<evidence type="ECO:0000259" key="11">
    <source>
        <dbReference type="PROSITE" id="PS50123"/>
    </source>
</evidence>
<evidence type="ECO:0000256" key="5">
    <source>
        <dbReference type="SAM" id="Coils"/>
    </source>
</evidence>
<dbReference type="PROSITE" id="PS50123">
    <property type="entry name" value="CHER"/>
    <property type="match status" value="1"/>
</dbReference>
<feature type="coiled-coil region" evidence="5">
    <location>
        <begin position="646"/>
        <end position="715"/>
    </location>
</feature>
<dbReference type="Pfam" id="PF13426">
    <property type="entry name" value="PAS_9"/>
    <property type="match status" value="1"/>
</dbReference>
<dbReference type="SMART" id="SM00138">
    <property type="entry name" value="MeTrc"/>
    <property type="match status" value="1"/>
</dbReference>
<sequence>MGEQSADQAEQFPLNQENVRCYVGVGASAGGVEALQELFQHMPLDTGASFIIVQHLSPDAVSLMDKILQKSSRLPVQLAEEGAVPKPNHIYLNHPGKTLTMKDGCFHLESAHDRNQLYLPINLLFQSLASVSDVHAAAIILSGSGSDGALGIGSIKENGGLVIVQKPTQAQYASMPQSAIATGMVDLILNVDQIGTSLREYLKNPHIQSMHQEELNQMELAEDYSCILNAISQYSDIDFTVYKTNTIYRRIERRIALNNFHGMEEYLDHLLSTEEERAQLYRDLLIGVTSFFRDEEAFRHLGENVIIPLLKKKKSVRLWSIACSTGEEAYSLAILLCECMEYLHITADVKIFATDVDQNAIITAQKGIYSESLMENLEQDILDKYFEHTSGGYLVGEKIRKMIVFAKHNIFRDAPFSKLDLISCRNMFIYVKPEMQQKALSSFYRLLVPDGYLFLGSSESVGDMSDAYDLLDKKWKIYSKNKSYSKKDFAVYPALNTLGTFSPRQPERNQQTSILQKRLYSAGISEKLLFAMAGPSVLLNSEFKVIQVIQGGGQYMRMQDGHFDGGLNSFFSPSLATFINHLLLDSRKLTEGIIERRATGLSDYPEEILCVKVHFFNLEEGEYYLIQIKAEEKAGPVSDDSLMDLRELKDSRIQELEDELNESNWNLKLAVEESESRNEELQATNEELLASNEELQSTNEEMQSVNEELYTINAEYQNKIVELTTANADFDNLLLNADVGALYVDEKMHIRKITPIMLQHTNLRVTDLERPVTQINFLDSYPDFTQDVTDVSRQGKIIEREITDQNNVIWLVRIRPYFDHTHAPKGVLVSMFDITKRLEAAKFDLKHLTDSVPGGVLRLRFDDILVLEYANDSFFDLIGYTSEEMRLDLHNRFDRLLHATDWVELKDEIRKSASSGDLLKVECRLWQKDGKGRWCSLQAVVFRQEHHIELQCIVTDISLIKEYEEQLKKERDYYNKLYQNVVCGIVQYEIEDNSLRCYNANEEAIQMLGYESLKEFRRQTAQTLPEVSVSEDADYIKRTLLSLKKEGECVNFEHRVYTKNDGIRWVTGVAKIISTPDGKKLIQSTFMDTTERKRALEQVEAERDRYDRLYKMLYNTAVCGIIQVDIRVNKILSINRIALSILDEANEAELEKQLFNKLPKDEHQKCLARIGSLMHSPGKPGEQREARFNLTKKDGSLSTIEGTASWIIEEKSASIVQFTFLDTTERERLKEAQMELAVAIQSNAAKTGFLSKMSHEIRTPMNGIMGMIDIARLNLDSQEKLTDCLDKMKLSMQHLQMLVNDVLDMSKIESGKMECKETAFDLRLLLEEIISEYNFSATKGGVNLTRAISIQHQFVISDPVFLREILGNLLSNAIKFTPSMGMVILIAEETPVNDDQAEFSFRVKDSGCGISPENLNVIFDAFEQGDGMNISKVPGTGLGLAICKSLVELLGGTLQVESRVGLGSEFYFTIPMKLAQGPVPTDQDEPKVKRSDDIFKERCILLAEDNDLNAEIAQTLLASYDFKVERKKNGEEALNSYLEKPDGYYDLILMDIQMPVMDGLTAAREIRKSNKPGSSEIPIIAMSANAFQEDVERSLSAGMNAHTTKPIEIEKLVGLLSTYLPKTDD</sequence>
<keyword evidence="13" id="KW-1185">Reference proteome</keyword>
<protein>
    <submittedName>
        <fullName evidence="12">Response regulator</fullName>
    </submittedName>
</protein>
<dbReference type="PROSITE" id="PS50112">
    <property type="entry name" value="PAS"/>
    <property type="match status" value="1"/>
</dbReference>
<dbReference type="SMART" id="SM00448">
    <property type="entry name" value="REC"/>
    <property type="match status" value="1"/>
</dbReference>
<dbReference type="Pfam" id="PF00072">
    <property type="entry name" value="Response_reg"/>
    <property type="match status" value="1"/>
</dbReference>
<evidence type="ECO:0000313" key="12">
    <source>
        <dbReference type="EMBL" id="MBU3876582.1"/>
    </source>
</evidence>
<dbReference type="Pfam" id="PF01339">
    <property type="entry name" value="CheB_methylest"/>
    <property type="match status" value="1"/>
</dbReference>
<feature type="active site" evidence="3">
    <location>
        <position position="28"/>
    </location>
</feature>
<dbReference type="Pfam" id="PF01739">
    <property type="entry name" value="CheR"/>
    <property type="match status" value="1"/>
</dbReference>
<dbReference type="CDD" id="cd16434">
    <property type="entry name" value="CheB-CheR_fusion"/>
    <property type="match status" value="1"/>
</dbReference>
<evidence type="ECO:0000259" key="7">
    <source>
        <dbReference type="PROSITE" id="PS50110"/>
    </source>
</evidence>
<dbReference type="InterPro" id="IPR001610">
    <property type="entry name" value="PAC"/>
</dbReference>
<evidence type="ECO:0000256" key="3">
    <source>
        <dbReference type="PROSITE-ProRule" id="PRU00050"/>
    </source>
</evidence>
<dbReference type="CDD" id="cd17546">
    <property type="entry name" value="REC_hyHK_CKI1_RcsC-like"/>
    <property type="match status" value="1"/>
</dbReference>
<dbReference type="InterPro" id="IPR000700">
    <property type="entry name" value="PAS-assoc_C"/>
</dbReference>